<dbReference type="InterPro" id="IPR001969">
    <property type="entry name" value="Aspartic_peptidase_AS"/>
</dbReference>
<protein>
    <submittedName>
        <fullName evidence="1">Peroxidase 64</fullName>
    </submittedName>
</protein>
<dbReference type="PROSITE" id="PS00141">
    <property type="entry name" value="ASP_PROTEASE"/>
    <property type="match status" value="1"/>
</dbReference>
<dbReference type="InterPro" id="IPR021109">
    <property type="entry name" value="Peptidase_aspartic_dom_sf"/>
</dbReference>
<dbReference type="GO" id="GO:0006508">
    <property type="term" value="P:proteolysis"/>
    <property type="evidence" value="ECO:0007669"/>
    <property type="project" value="InterPro"/>
</dbReference>
<dbReference type="GO" id="GO:0004190">
    <property type="term" value="F:aspartic-type endopeptidase activity"/>
    <property type="evidence" value="ECO:0007669"/>
    <property type="project" value="InterPro"/>
</dbReference>
<name>A0A5A7TQ39_CUCMM</name>
<comment type="caution">
    <text evidence="1">The sequence shown here is derived from an EMBL/GenBank/DDBJ whole genome shotgun (WGS) entry which is preliminary data.</text>
</comment>
<dbReference type="OrthoDB" id="1934862at2759"/>
<dbReference type="Proteomes" id="UP000321393">
    <property type="component" value="Unassembled WGS sequence"/>
</dbReference>
<dbReference type="CDD" id="cd00303">
    <property type="entry name" value="retropepsin_like"/>
    <property type="match status" value="1"/>
</dbReference>
<organism evidence="1 2">
    <name type="scientific">Cucumis melo var. makuwa</name>
    <name type="common">Oriental melon</name>
    <dbReference type="NCBI Taxonomy" id="1194695"/>
    <lineage>
        <taxon>Eukaryota</taxon>
        <taxon>Viridiplantae</taxon>
        <taxon>Streptophyta</taxon>
        <taxon>Embryophyta</taxon>
        <taxon>Tracheophyta</taxon>
        <taxon>Spermatophyta</taxon>
        <taxon>Magnoliopsida</taxon>
        <taxon>eudicotyledons</taxon>
        <taxon>Gunneridae</taxon>
        <taxon>Pentapetalae</taxon>
        <taxon>rosids</taxon>
        <taxon>fabids</taxon>
        <taxon>Cucurbitales</taxon>
        <taxon>Cucurbitaceae</taxon>
        <taxon>Benincaseae</taxon>
        <taxon>Cucumis</taxon>
    </lineage>
</organism>
<evidence type="ECO:0000313" key="1">
    <source>
        <dbReference type="EMBL" id="KAA0045290.1"/>
    </source>
</evidence>
<evidence type="ECO:0000313" key="2">
    <source>
        <dbReference type="Proteomes" id="UP000321393"/>
    </source>
</evidence>
<keyword evidence="1" id="KW-0575">Peroxidase</keyword>
<dbReference type="AlphaFoldDB" id="A0A5A7TQ39"/>
<dbReference type="Gene3D" id="2.40.70.10">
    <property type="entry name" value="Acid Proteases"/>
    <property type="match status" value="1"/>
</dbReference>
<dbReference type="Pfam" id="PF13650">
    <property type="entry name" value="Asp_protease_2"/>
    <property type="match status" value="1"/>
</dbReference>
<gene>
    <name evidence="1" type="ORF">E6C27_scaffold316G00480</name>
</gene>
<dbReference type="GO" id="GO:0004601">
    <property type="term" value="F:peroxidase activity"/>
    <property type="evidence" value="ECO:0007669"/>
    <property type="project" value="UniProtKB-KW"/>
</dbReference>
<sequence length="80" mass="8834">MLFILNEEEGIDEGECSEVQEEDKGYVEGKEVVVLIDSGATHNFIHQALAEEKKLPMEKGTQFGFTIGDGTRCKGKGICR</sequence>
<keyword evidence="1" id="KW-0560">Oxidoreductase</keyword>
<reference evidence="1 2" key="1">
    <citation type="submission" date="2019-08" db="EMBL/GenBank/DDBJ databases">
        <title>Draft genome sequences of two oriental melons (Cucumis melo L. var makuwa).</title>
        <authorList>
            <person name="Kwon S.-Y."/>
        </authorList>
    </citation>
    <scope>NUCLEOTIDE SEQUENCE [LARGE SCALE GENOMIC DNA]</scope>
    <source>
        <strain evidence="2">cv. SW 3</strain>
        <tissue evidence="1">Leaf</tissue>
    </source>
</reference>
<accession>A0A5A7TQ39</accession>
<dbReference type="SUPFAM" id="SSF50630">
    <property type="entry name" value="Acid proteases"/>
    <property type="match status" value="1"/>
</dbReference>
<dbReference type="EMBL" id="SSTE01014625">
    <property type="protein sequence ID" value="KAA0045290.1"/>
    <property type="molecule type" value="Genomic_DNA"/>
</dbReference>
<proteinExistence type="predicted"/>